<dbReference type="SUPFAM" id="SSF56801">
    <property type="entry name" value="Acetyl-CoA synthetase-like"/>
    <property type="match status" value="1"/>
</dbReference>
<sequence>MIDTPNDDGSRDFLREINRLTSHHRVSCHLYSSYIASLFGDGDAASLAEVPYLPVRAFKTFTLKSIRDEDVFKIMTSSGTTGDVSRIYLDRETSRLQSQKLVEVFSSAFSKSRFPMLVVDAKNTVSDRRKFSARTAAINGFGLFSRGQGFALDDEFQIDIDHVQAFIEQNRGRRIFMFGFTFVVWQHFIQELKRQNVRLDLSDAFLLHGGGWKKLADQNISNERFKAEVQEWTGCGDIRNYYGMVEQTGTIFMECPRGHLHAAPGSDAIIRDPNSLEVLPHGSEGLIQVFSTIQKSYPGHALLTEDVGATLDGTNCGCGQKGTIVTIRGRLKKAEIRGCSDAYRYH</sequence>
<protein>
    <submittedName>
        <fullName evidence="2">Putative long-chain-fatty-acid--luciferin-component ligase</fullName>
    </submittedName>
</protein>
<dbReference type="Pfam" id="PF04443">
    <property type="entry name" value="LuxE"/>
    <property type="match status" value="1"/>
</dbReference>
<dbReference type="RefSeq" id="WP_012227250.1">
    <property type="nucleotide sequence ID" value="NC_010125.1"/>
</dbReference>
<keyword evidence="2" id="KW-0436">Ligase</keyword>
<evidence type="ECO:0000313" key="3">
    <source>
        <dbReference type="Proteomes" id="UP000001176"/>
    </source>
</evidence>
<dbReference type="KEGG" id="gdi:GDI3001"/>
<dbReference type="OrthoDB" id="3597198at2"/>
<dbReference type="GO" id="GO:0008218">
    <property type="term" value="P:bioluminescence"/>
    <property type="evidence" value="ECO:0007669"/>
    <property type="project" value="InterPro"/>
</dbReference>
<dbReference type="AlphaFoldDB" id="A9HRM7"/>
<dbReference type="Gene3D" id="3.40.50.12780">
    <property type="entry name" value="N-terminal domain of ligase-like"/>
    <property type="match status" value="1"/>
</dbReference>
<dbReference type="EMBL" id="AM889285">
    <property type="protein sequence ID" value="CAP56944.1"/>
    <property type="molecule type" value="Genomic_DNA"/>
</dbReference>
<dbReference type="GO" id="GO:0047474">
    <property type="term" value="F:long-chain fatty acid--protein ligase activity"/>
    <property type="evidence" value="ECO:0007669"/>
    <property type="project" value="InterPro"/>
</dbReference>
<keyword evidence="3" id="KW-1185">Reference proteome</keyword>
<evidence type="ECO:0000313" key="2">
    <source>
        <dbReference type="EMBL" id="CAP56944.1"/>
    </source>
</evidence>
<feature type="domain" description="Acyl-protein synthetase LuxE" evidence="1">
    <location>
        <begin position="22"/>
        <end position="342"/>
    </location>
</feature>
<organism evidence="2 3">
    <name type="scientific">Gluconacetobacter diazotrophicus (strain ATCC 49037 / DSM 5601 / CCUG 37298 / CIP 103539 / LMG 7603 / PAl5)</name>
    <dbReference type="NCBI Taxonomy" id="272568"/>
    <lineage>
        <taxon>Bacteria</taxon>
        <taxon>Pseudomonadati</taxon>
        <taxon>Pseudomonadota</taxon>
        <taxon>Alphaproteobacteria</taxon>
        <taxon>Acetobacterales</taxon>
        <taxon>Acetobacteraceae</taxon>
        <taxon>Gluconacetobacter</taxon>
    </lineage>
</organism>
<gene>
    <name evidence="2" type="primary">luxE</name>
    <name evidence="2" type="ordered locus">GDI3001</name>
</gene>
<name>A9HRM7_GLUDA</name>
<dbReference type="InterPro" id="IPR007534">
    <property type="entry name" value="LuxE"/>
</dbReference>
<dbReference type="InterPro" id="IPR042099">
    <property type="entry name" value="ANL_N_sf"/>
</dbReference>
<dbReference type="Proteomes" id="UP000001176">
    <property type="component" value="Chromosome"/>
</dbReference>
<reference evidence="2 3" key="1">
    <citation type="journal article" date="2009" name="BMC Genomics">
        <title>Complete genome sequence of the sugarcane nitrogen-fixing endophyte Gluconacetobacter diazotrophicus Pal5.</title>
        <authorList>
            <person name="Bertalan M."/>
            <person name="Albano R."/>
            <person name="Padua V."/>
            <person name="Rouws L."/>
            <person name="Rojas C."/>
            <person name="Hemerly A."/>
            <person name="Teixeira K."/>
            <person name="Schwab S."/>
            <person name="Araujo J."/>
            <person name="Oliveira A."/>
            <person name="Franca L."/>
            <person name="Magalhaes V."/>
            <person name="Alqueres S."/>
            <person name="Cardoso A."/>
            <person name="Almeida W."/>
            <person name="Loureiro M.M."/>
            <person name="Nogueira E."/>
            <person name="Cidade D."/>
            <person name="Oliveira D."/>
            <person name="Simao T."/>
            <person name="Macedo J."/>
            <person name="Valadao A."/>
            <person name="Dreschsel M."/>
            <person name="Freitas F."/>
            <person name="Vidal M."/>
            <person name="Guedes H."/>
            <person name="Rodrigues E."/>
            <person name="Meneses C."/>
            <person name="Brioso P."/>
            <person name="Pozzer L."/>
            <person name="Figueiredo D."/>
            <person name="Montano H."/>
            <person name="Junior J."/>
            <person name="Filho G."/>
            <person name="Flores V."/>
            <person name="Ferreira B."/>
            <person name="Branco A."/>
            <person name="Gonzalez P."/>
            <person name="Guillobel H."/>
            <person name="Lemos M."/>
            <person name="Seibel L."/>
            <person name="Macedo J."/>
            <person name="Alves-Ferreira M."/>
            <person name="Sachetto-Martins G."/>
            <person name="Coelho A."/>
            <person name="Santos E."/>
            <person name="Amaral G."/>
            <person name="Neves A."/>
            <person name="Pacheco A.B."/>
            <person name="Carvalho D."/>
            <person name="Lery L."/>
            <person name="Bisch P."/>
            <person name="Rossle S.C."/>
            <person name="Urmenyi T."/>
            <person name="Kruger W.V."/>
            <person name="Martins O."/>
            <person name="Baldani J.I."/>
            <person name="Ferreira P.C."/>
        </authorList>
    </citation>
    <scope>NUCLEOTIDE SEQUENCE [LARGE SCALE GENOMIC DNA]</scope>
    <source>
        <strain evidence="3">ATCC 49037 / DSM 5601 / CCUG 37298 / CIP 103539 / LMG 7603 / PAl5</strain>
    </source>
</reference>
<accession>A9HRM7</accession>
<proteinExistence type="predicted"/>
<evidence type="ECO:0000259" key="1">
    <source>
        <dbReference type="Pfam" id="PF04443"/>
    </source>
</evidence>